<comment type="catalytic activity">
    <reaction evidence="10">
        <text>L-cysteine + L-glutamate + ATP = gamma-L-glutamyl-L-cysteine + ADP + phosphate + H(+)</text>
        <dbReference type="Rhea" id="RHEA:13285"/>
        <dbReference type="ChEBI" id="CHEBI:15378"/>
        <dbReference type="ChEBI" id="CHEBI:29985"/>
        <dbReference type="ChEBI" id="CHEBI:30616"/>
        <dbReference type="ChEBI" id="CHEBI:35235"/>
        <dbReference type="ChEBI" id="CHEBI:43474"/>
        <dbReference type="ChEBI" id="CHEBI:58173"/>
        <dbReference type="ChEBI" id="CHEBI:456216"/>
        <dbReference type="EC" id="6.3.2.2"/>
    </reaction>
</comment>
<protein>
    <recommendedName>
        <fullName evidence="3 10">Glutamate--cysteine ligase</fullName>
        <ecNumber evidence="3 10">6.3.2.2</ecNumber>
    </recommendedName>
    <alternativeName>
        <fullName evidence="9 10">Gamma-ECS</fullName>
    </alternativeName>
    <alternativeName>
        <fullName evidence="8 10">Gamma-glutamylcysteine synthetase</fullName>
    </alternativeName>
</protein>
<dbReference type="Proteomes" id="UP001212411">
    <property type="component" value="Chromosome 1"/>
</dbReference>
<dbReference type="GO" id="GO:0004357">
    <property type="term" value="F:glutamate-cysteine ligase activity"/>
    <property type="evidence" value="ECO:0007669"/>
    <property type="project" value="UniProtKB-UniRule"/>
</dbReference>
<evidence type="ECO:0000313" key="12">
    <source>
        <dbReference type="Proteomes" id="UP001212411"/>
    </source>
</evidence>
<dbReference type="FunFam" id="3.30.590.50:FF:000002">
    <property type="entry name" value="Glutamate--cysteine ligase catalytic subunit"/>
    <property type="match status" value="1"/>
</dbReference>
<dbReference type="Pfam" id="PF03074">
    <property type="entry name" value="GCS"/>
    <property type="match status" value="1"/>
</dbReference>
<organism evidence="11 12">
    <name type="scientific">Schizosaccharomyces osmophilus</name>
    <dbReference type="NCBI Taxonomy" id="2545709"/>
    <lineage>
        <taxon>Eukaryota</taxon>
        <taxon>Fungi</taxon>
        <taxon>Dikarya</taxon>
        <taxon>Ascomycota</taxon>
        <taxon>Taphrinomycotina</taxon>
        <taxon>Schizosaccharomycetes</taxon>
        <taxon>Schizosaccharomycetales</taxon>
        <taxon>Schizosaccharomycetaceae</taxon>
        <taxon>Schizosaccharomyces</taxon>
    </lineage>
</organism>
<keyword evidence="7 10" id="KW-0067">ATP-binding</keyword>
<sequence>MGLLVLGTPLDWPESEKFHDYVRENGIKQFLHMYDNFISKKQDILLWGDEIEYIVVSMNDNQKTARVSLRQEQILKALGDYEERFKHIDFSPIYAVLKNTRCSKRADAILSEAAANPSTFTERLVKENPSLASNNEAIPFRAQFVVPTFHPEYGRYMLESTPGAPYGSVLKDFLFVECNMLLRRKIIENQLLPHEHPLTITNFLRLGTNHFTDPETKADGQTSRSFFLPDDIINTHVRFPTLTANIRQRRQRKVAMNVPIFFDKNTPKPFRDPTVPWDRDLYPEDKNAKEGAALEDHIYMDSMGFGMGCCCLQLTFQAKDCDEARLLYDQLTPITPLMLGISAGTPAFRGYLAEQDCRWSVIAGAVDDRTKSEMESVPKSRYDSVDMYISNDPRNLPEYNDVPVVSNEGCYEQLIKGGIDEKLSKHMAHIFARDPLVIFSDNIQQDNSTSNGHFENLNSTNWQSMRFKPPPLNSSIGWRVEFRSMEIQFTEFENAAYSVFVVMLSRAILSFDLNFYMPISLVDENMVNAQARDAIHRKKFWFRCNPFSNAENPLERGQCRQLTLDQIFNGEQTENGFPGLVQIVRSYLYTCNPDAETLCSLDRYLRLVSKRASGKCLTEASWIRNFITTHPLYKQDSVVSPEINYDLIKRITSIINGERNESLFNDCRC</sequence>
<evidence type="ECO:0000256" key="10">
    <source>
        <dbReference type="RuleBase" id="RU367135"/>
    </source>
</evidence>
<dbReference type="EMBL" id="CP115611">
    <property type="protein sequence ID" value="WBW71539.1"/>
    <property type="molecule type" value="Genomic_DNA"/>
</dbReference>
<reference evidence="11 12" key="1">
    <citation type="journal article" date="2023" name="G3 (Bethesda)">
        <title>A high-quality reference genome for the fission yeast Schizosaccharomyces osmophilus.</title>
        <authorList>
            <person name="Jia G.S."/>
            <person name="Zhang W.C."/>
            <person name="Liang Y."/>
            <person name="Liu X.H."/>
            <person name="Rhind N."/>
            <person name="Pidoux A."/>
            <person name="Brysch-Herzberg M."/>
            <person name="Du L.L."/>
        </authorList>
    </citation>
    <scope>NUCLEOTIDE SEQUENCE [LARGE SCALE GENOMIC DNA]</scope>
    <source>
        <strain evidence="11 12">CBS 15793</strain>
    </source>
</reference>
<evidence type="ECO:0000256" key="4">
    <source>
        <dbReference type="ARBA" id="ARBA00022598"/>
    </source>
</evidence>
<evidence type="ECO:0000256" key="5">
    <source>
        <dbReference type="ARBA" id="ARBA00022684"/>
    </source>
</evidence>
<dbReference type="GO" id="GO:0006750">
    <property type="term" value="P:glutathione biosynthetic process"/>
    <property type="evidence" value="ECO:0007669"/>
    <property type="project" value="UniProtKB-UniRule"/>
</dbReference>
<evidence type="ECO:0000256" key="7">
    <source>
        <dbReference type="ARBA" id="ARBA00022840"/>
    </source>
</evidence>
<dbReference type="GO" id="GO:0005524">
    <property type="term" value="F:ATP binding"/>
    <property type="evidence" value="ECO:0007669"/>
    <property type="project" value="UniProtKB-UniRule"/>
</dbReference>
<dbReference type="KEGG" id="som:SOMG_01537"/>
<dbReference type="AlphaFoldDB" id="A0AAF0AV40"/>
<keyword evidence="6 10" id="KW-0547">Nucleotide-binding</keyword>
<keyword evidence="12" id="KW-1185">Reference proteome</keyword>
<evidence type="ECO:0000256" key="9">
    <source>
        <dbReference type="ARBA" id="ARBA00032122"/>
    </source>
</evidence>
<evidence type="ECO:0000256" key="3">
    <source>
        <dbReference type="ARBA" id="ARBA00012220"/>
    </source>
</evidence>
<dbReference type="RefSeq" id="XP_056035782.1">
    <property type="nucleotide sequence ID" value="XM_056180330.1"/>
</dbReference>
<dbReference type="PANTHER" id="PTHR11164:SF0">
    <property type="entry name" value="GLUTAMATE--CYSTEINE LIGASE CATALYTIC SUBUNIT"/>
    <property type="match status" value="1"/>
</dbReference>
<dbReference type="PANTHER" id="PTHR11164">
    <property type="entry name" value="GLUTAMATE CYSTEINE LIGASE"/>
    <property type="match status" value="1"/>
</dbReference>
<accession>A0AAF0AV40</accession>
<dbReference type="Gene3D" id="3.30.590.50">
    <property type="match status" value="2"/>
</dbReference>
<comment type="pathway">
    <text evidence="1 10">Sulfur metabolism; glutathione biosynthesis; glutathione from L-cysteine and L-glutamate: step 1/2.</text>
</comment>
<dbReference type="Gene3D" id="1.10.8.960">
    <property type="match status" value="1"/>
</dbReference>
<dbReference type="EC" id="6.3.2.2" evidence="3 10"/>
<dbReference type="GO" id="GO:0017109">
    <property type="term" value="C:glutamate-cysteine ligase complex"/>
    <property type="evidence" value="ECO:0007669"/>
    <property type="project" value="TreeGrafter"/>
</dbReference>
<gene>
    <name evidence="11" type="primary">gcs1</name>
    <name evidence="11" type="ORF">SOMG_01537</name>
</gene>
<dbReference type="InterPro" id="IPR004308">
    <property type="entry name" value="GCS"/>
</dbReference>
<dbReference type="SUPFAM" id="SSF55931">
    <property type="entry name" value="Glutamine synthetase/guanido kinase"/>
    <property type="match status" value="1"/>
</dbReference>
<dbReference type="InterPro" id="IPR014746">
    <property type="entry name" value="Gln_synth/guanido_kin_cat_dom"/>
</dbReference>
<keyword evidence="5 10" id="KW-0317">Glutathione biosynthesis</keyword>
<evidence type="ECO:0000256" key="6">
    <source>
        <dbReference type="ARBA" id="ARBA00022741"/>
    </source>
</evidence>
<evidence type="ECO:0000256" key="1">
    <source>
        <dbReference type="ARBA" id="ARBA00005006"/>
    </source>
</evidence>
<comment type="similarity">
    <text evidence="2 10">Belongs to the glutamate--cysteine ligase type 3 family.</text>
</comment>
<evidence type="ECO:0000256" key="8">
    <source>
        <dbReference type="ARBA" id="ARBA00030585"/>
    </source>
</evidence>
<keyword evidence="4 10" id="KW-0436">Ligase</keyword>
<name>A0AAF0AV40_9SCHI</name>
<evidence type="ECO:0000313" key="11">
    <source>
        <dbReference type="EMBL" id="WBW71539.1"/>
    </source>
</evidence>
<dbReference type="GeneID" id="80875019"/>
<evidence type="ECO:0000256" key="2">
    <source>
        <dbReference type="ARBA" id="ARBA00008100"/>
    </source>
</evidence>
<proteinExistence type="inferred from homology"/>